<evidence type="ECO:0000313" key="3">
    <source>
        <dbReference type="Proteomes" id="UP000095767"/>
    </source>
</evidence>
<dbReference type="Proteomes" id="UP000095767">
    <property type="component" value="Unassembled WGS sequence"/>
</dbReference>
<reference evidence="2 3" key="1">
    <citation type="submission" date="2016-09" db="EMBL/GenBank/DDBJ databases">
        <title>The draft genome of Dichanthelium oligosanthes: A C3 panicoid grass species.</title>
        <authorList>
            <person name="Studer A.J."/>
            <person name="Schnable J.C."/>
            <person name="Brutnell T.P."/>
        </authorList>
    </citation>
    <scope>NUCLEOTIDE SEQUENCE [LARGE SCALE GENOMIC DNA]</scope>
    <source>
        <strain evidence="3">cv. Kellogg 1175</strain>
        <tissue evidence="2">Leaf</tissue>
    </source>
</reference>
<protein>
    <submittedName>
        <fullName evidence="2">Uncharacterized protein</fullName>
    </submittedName>
</protein>
<gene>
    <name evidence="2" type="ORF">BAE44_0024484</name>
</gene>
<feature type="compositionally biased region" description="Acidic residues" evidence="1">
    <location>
        <begin position="44"/>
        <end position="57"/>
    </location>
</feature>
<feature type="compositionally biased region" description="Acidic residues" evidence="1">
    <location>
        <begin position="99"/>
        <end position="110"/>
    </location>
</feature>
<dbReference type="OrthoDB" id="10661116at2759"/>
<feature type="compositionally biased region" description="Acidic residues" evidence="1">
    <location>
        <begin position="66"/>
        <end position="83"/>
    </location>
</feature>
<dbReference type="PANTHER" id="PTHR34591:SF21">
    <property type="entry name" value="F-BOX DOMAIN CONTAINING PROTEIN, EXPRESSED"/>
    <property type="match status" value="1"/>
</dbReference>
<keyword evidence="3" id="KW-1185">Reference proteome</keyword>
<dbReference type="EMBL" id="LWDX02069804">
    <property type="protein sequence ID" value="OEL14497.1"/>
    <property type="molecule type" value="Genomic_DNA"/>
</dbReference>
<accession>A0A1E5UNP3</accession>
<feature type="region of interest" description="Disordered" evidence="1">
    <location>
        <begin position="42"/>
        <end position="112"/>
    </location>
</feature>
<name>A0A1E5UNP3_9POAL</name>
<evidence type="ECO:0000256" key="1">
    <source>
        <dbReference type="SAM" id="MobiDB-lite"/>
    </source>
</evidence>
<sequence>MEWVLQHHSDLAPLCKTLFNNDIWYFNASWVLEDYYTDSKYNEAGDEEDCDGDDDEDHGSSLQNSDDTDDDDKDKDDGVEEYSENNSEYSENDGRDENCNGEEEEDEDQTALDKTLTILMIMTMARMTELRTMMNMETLSRALTIVTMVTADDEEYSEWNSDDHYTLEIKYTSDDLTCNDFYFLGFHPYKEVIFLAESYRVVAYHLGHCKAQYLVPDLNDDPADGLVLGVVQEHESLVDVHIPDVNVDVGDEMLQMQDDEQVLPNLNEGNAYQEVTINQQDELHNQG</sequence>
<evidence type="ECO:0000313" key="2">
    <source>
        <dbReference type="EMBL" id="OEL14497.1"/>
    </source>
</evidence>
<proteinExistence type="predicted"/>
<comment type="caution">
    <text evidence="2">The sequence shown here is derived from an EMBL/GenBank/DDBJ whole genome shotgun (WGS) entry which is preliminary data.</text>
</comment>
<feature type="non-terminal residue" evidence="2">
    <location>
        <position position="287"/>
    </location>
</feature>
<organism evidence="2 3">
    <name type="scientific">Dichanthelium oligosanthes</name>
    <dbReference type="NCBI Taxonomy" id="888268"/>
    <lineage>
        <taxon>Eukaryota</taxon>
        <taxon>Viridiplantae</taxon>
        <taxon>Streptophyta</taxon>
        <taxon>Embryophyta</taxon>
        <taxon>Tracheophyta</taxon>
        <taxon>Spermatophyta</taxon>
        <taxon>Magnoliopsida</taxon>
        <taxon>Liliopsida</taxon>
        <taxon>Poales</taxon>
        <taxon>Poaceae</taxon>
        <taxon>PACMAD clade</taxon>
        <taxon>Panicoideae</taxon>
        <taxon>Panicodae</taxon>
        <taxon>Paniceae</taxon>
        <taxon>Dichantheliinae</taxon>
        <taxon>Dichanthelium</taxon>
    </lineage>
</organism>
<dbReference type="AlphaFoldDB" id="A0A1E5UNP3"/>
<dbReference type="PANTHER" id="PTHR34591">
    <property type="entry name" value="OS03G0653100 PROTEIN-RELATED"/>
    <property type="match status" value="1"/>
</dbReference>